<protein>
    <submittedName>
        <fullName evidence="2">Uncharacterized protein</fullName>
    </submittedName>
</protein>
<evidence type="ECO:0000256" key="1">
    <source>
        <dbReference type="SAM" id="MobiDB-lite"/>
    </source>
</evidence>
<feature type="region of interest" description="Disordered" evidence="1">
    <location>
        <begin position="1"/>
        <end position="39"/>
    </location>
</feature>
<reference evidence="2" key="2">
    <citation type="journal article" date="2015" name="Data Brief">
        <title>Shoot transcriptome of the giant reed, Arundo donax.</title>
        <authorList>
            <person name="Barrero R.A."/>
            <person name="Guerrero F.D."/>
            <person name="Moolhuijzen P."/>
            <person name="Goolsby J.A."/>
            <person name="Tidwell J."/>
            <person name="Bellgard S.E."/>
            <person name="Bellgard M.I."/>
        </authorList>
    </citation>
    <scope>NUCLEOTIDE SEQUENCE</scope>
    <source>
        <tissue evidence="2">Shoot tissue taken approximately 20 cm above the soil surface</tissue>
    </source>
</reference>
<sequence>MTRSCMLLTSQVKESESNPLISDSLSTAENGGSAVDDEPLKVPMWSSKYSKA</sequence>
<evidence type="ECO:0000313" key="2">
    <source>
        <dbReference type="EMBL" id="JAD97437.1"/>
    </source>
</evidence>
<name>A0A0A9EN11_ARUDO</name>
<dbReference type="AlphaFoldDB" id="A0A0A9EN11"/>
<accession>A0A0A9EN11</accession>
<dbReference type="EMBL" id="GBRH01200458">
    <property type="protein sequence ID" value="JAD97437.1"/>
    <property type="molecule type" value="Transcribed_RNA"/>
</dbReference>
<reference evidence="2" key="1">
    <citation type="submission" date="2014-09" db="EMBL/GenBank/DDBJ databases">
        <authorList>
            <person name="Magalhaes I.L.F."/>
            <person name="Oliveira U."/>
            <person name="Santos F.R."/>
            <person name="Vidigal T.H.D.A."/>
            <person name="Brescovit A.D."/>
            <person name="Santos A.J."/>
        </authorList>
    </citation>
    <scope>NUCLEOTIDE SEQUENCE</scope>
    <source>
        <tissue evidence="2">Shoot tissue taken approximately 20 cm above the soil surface</tissue>
    </source>
</reference>
<organism evidence="2">
    <name type="scientific">Arundo donax</name>
    <name type="common">Giant reed</name>
    <name type="synonym">Donax arundinaceus</name>
    <dbReference type="NCBI Taxonomy" id="35708"/>
    <lineage>
        <taxon>Eukaryota</taxon>
        <taxon>Viridiplantae</taxon>
        <taxon>Streptophyta</taxon>
        <taxon>Embryophyta</taxon>
        <taxon>Tracheophyta</taxon>
        <taxon>Spermatophyta</taxon>
        <taxon>Magnoliopsida</taxon>
        <taxon>Liliopsida</taxon>
        <taxon>Poales</taxon>
        <taxon>Poaceae</taxon>
        <taxon>PACMAD clade</taxon>
        <taxon>Arundinoideae</taxon>
        <taxon>Arundineae</taxon>
        <taxon>Arundo</taxon>
    </lineage>
</organism>
<proteinExistence type="predicted"/>
<feature type="compositionally biased region" description="Polar residues" evidence="1">
    <location>
        <begin position="1"/>
        <end position="30"/>
    </location>
</feature>